<dbReference type="InterPro" id="IPR035986">
    <property type="entry name" value="PKD_dom_sf"/>
</dbReference>
<dbReference type="Gene3D" id="2.60.40.10">
    <property type="entry name" value="Immunoglobulins"/>
    <property type="match status" value="1"/>
</dbReference>
<dbReference type="InterPro" id="IPR013783">
    <property type="entry name" value="Ig-like_fold"/>
</dbReference>
<evidence type="ECO:0000313" key="1">
    <source>
        <dbReference type="EMBL" id="AIF03599.1"/>
    </source>
</evidence>
<dbReference type="AlphaFoldDB" id="A0A075GHX5"/>
<accession>A0A075GHX5</accession>
<dbReference type="Pfam" id="PF22352">
    <property type="entry name" value="K319L-like_PKD"/>
    <property type="match status" value="1"/>
</dbReference>
<proteinExistence type="predicted"/>
<protein>
    <submittedName>
        <fullName evidence="1">PKD domain-containing protein</fullName>
    </submittedName>
</protein>
<reference evidence="1" key="1">
    <citation type="journal article" date="2014" name="Genome Biol. Evol.">
        <title>Pangenome evidence for extensive interdomain horizontal transfer affecting lineage core and shell genes in uncultured planktonic thaumarchaeota and euryarchaeota.</title>
        <authorList>
            <person name="Deschamps P."/>
            <person name="Zivanovic Y."/>
            <person name="Moreira D."/>
            <person name="Rodriguez-Valera F."/>
            <person name="Lopez-Garcia P."/>
        </authorList>
    </citation>
    <scope>NUCLEOTIDE SEQUENCE</scope>
</reference>
<dbReference type="InterPro" id="IPR015943">
    <property type="entry name" value="WD40/YVTN_repeat-like_dom_sf"/>
</dbReference>
<dbReference type="Gene3D" id="2.130.10.10">
    <property type="entry name" value="YVTN repeat-like/Quinoprotein amine dehydrogenase"/>
    <property type="match status" value="1"/>
</dbReference>
<dbReference type="SUPFAM" id="SSF50998">
    <property type="entry name" value="Quinoprotein alcohol dehydrogenase-like"/>
    <property type="match status" value="1"/>
</dbReference>
<name>A0A075GHX5_9EURY</name>
<dbReference type="SUPFAM" id="SSF49299">
    <property type="entry name" value="PKD domain"/>
    <property type="match status" value="1"/>
</dbReference>
<sequence length="502" mass="52446">MMDERLPTIESTSLIPMDEAVTACCALGAGRFAVGTASGVLRIYEADALLDSAILESSIVGLTGSGEGVIAASELTGVTAFHGEPLWSVEIAAGCEILAASGGDVMVADAAGGVTRIDSEGEVSGRKSYGEVQRLAVSVDGATTAVGLTNGTLILSDALAEVVQESPADADDIETISHLVFRPDGVLLACRDSMGMTLDNRPENRMECWDHERGMIHMSELPARATSLLATESGAIVGCQNGAVIHGIVGAELEEITRFDNPISTIIEWGDDLIIGTWFHTKRIAFDGSTVWSYEHEGLVTAILDLGAGLIAVIGEAPAGQNPASIVLLDPDAEPRIPEDASFEYEFTPQGSTEFAGGLSEDEIAMADAPPESANDAGGLIDTLAEEMEIPTSDPIVSESDLLADLSASARAINLPPIADAGEDRTTPAESDGTATILLDGSRSYDPDGHIVNYAWQDANGKVIGNQAQVRVRLRAGTHPFELTVTDDKGAATTAMVTVRIQ</sequence>
<organism evidence="1">
    <name type="scientific">uncultured marine group II/III euryarchaeote KM3_168_D03</name>
    <dbReference type="NCBI Taxonomy" id="1457920"/>
    <lineage>
        <taxon>Archaea</taxon>
        <taxon>Methanobacteriati</taxon>
        <taxon>Methanobacteriota</taxon>
        <taxon>environmental samples</taxon>
    </lineage>
</organism>
<dbReference type="CDD" id="cd00146">
    <property type="entry name" value="PKD"/>
    <property type="match status" value="1"/>
</dbReference>
<dbReference type="EMBL" id="KF900684">
    <property type="protein sequence ID" value="AIF03599.1"/>
    <property type="molecule type" value="Genomic_DNA"/>
</dbReference>
<dbReference type="InterPro" id="IPR011047">
    <property type="entry name" value="Quinoprotein_ADH-like_sf"/>
</dbReference>